<name>A0A8S5U2W3_9CAUD</name>
<dbReference type="EMBL" id="BK015994">
    <property type="protein sequence ID" value="DAF88765.1"/>
    <property type="molecule type" value="Genomic_DNA"/>
</dbReference>
<evidence type="ECO:0000313" key="1">
    <source>
        <dbReference type="EMBL" id="DAF88765.1"/>
    </source>
</evidence>
<sequence>MIKVSEIYDDQHIRTVILYGKTADHKLYADEKYTFKVAADFIESAFKKGMLLVSDGTSMLRPAKFAAGKVVTVDGTTAVTGTEWSASEV</sequence>
<accession>A0A8S5U2W3</accession>
<protein>
    <submittedName>
        <fullName evidence="1">Uncharacterized protein</fullName>
    </submittedName>
</protein>
<organism evidence="1">
    <name type="scientific">Siphoviridae sp. ctXWf36</name>
    <dbReference type="NCBI Taxonomy" id="2825544"/>
    <lineage>
        <taxon>Viruses</taxon>
        <taxon>Duplodnaviria</taxon>
        <taxon>Heunggongvirae</taxon>
        <taxon>Uroviricota</taxon>
        <taxon>Caudoviricetes</taxon>
    </lineage>
</organism>
<proteinExistence type="predicted"/>
<reference evidence="1" key="1">
    <citation type="journal article" date="2021" name="Proc. Natl. Acad. Sci. U.S.A.">
        <title>A Catalog of Tens of Thousands of Viruses from Human Metagenomes Reveals Hidden Associations with Chronic Diseases.</title>
        <authorList>
            <person name="Tisza M.J."/>
            <person name="Buck C.B."/>
        </authorList>
    </citation>
    <scope>NUCLEOTIDE SEQUENCE</scope>
    <source>
        <strain evidence="1">CtXWf36</strain>
    </source>
</reference>